<dbReference type="PANTHER" id="PTHR11575:SF24">
    <property type="entry name" value="5'-NUCLEOTIDASE"/>
    <property type="match status" value="1"/>
</dbReference>
<feature type="chain" id="PRO_5005105493" evidence="3">
    <location>
        <begin position="24"/>
        <end position="621"/>
    </location>
</feature>
<keyword evidence="3 6" id="KW-0378">Hydrolase</keyword>
<keyword evidence="2 3" id="KW-0732">Signal</keyword>
<dbReference type="Pfam" id="PF02872">
    <property type="entry name" value="5_nucleotid_C"/>
    <property type="match status" value="1"/>
</dbReference>
<dbReference type="GO" id="GO:0009166">
    <property type="term" value="P:nucleotide catabolic process"/>
    <property type="evidence" value="ECO:0007669"/>
    <property type="project" value="InterPro"/>
</dbReference>
<dbReference type="GO" id="GO:0046872">
    <property type="term" value="F:metal ion binding"/>
    <property type="evidence" value="ECO:0007669"/>
    <property type="project" value="InterPro"/>
</dbReference>
<protein>
    <submittedName>
        <fullName evidence="6">NAD 5'-nucleotidase</fullName>
        <ecNumber evidence="6">3.1.3.5</ecNumber>
    </submittedName>
</protein>
<organism evidence="6 7">
    <name type="scientific">Candidatus Accumulibacter phosphatis</name>
    <dbReference type="NCBI Taxonomy" id="327160"/>
    <lineage>
        <taxon>Bacteria</taxon>
        <taxon>Pseudomonadati</taxon>
        <taxon>Pseudomonadota</taxon>
        <taxon>Betaproteobacteria</taxon>
        <taxon>Candidatus Accumulibacter</taxon>
    </lineage>
</organism>
<dbReference type="InterPro" id="IPR008334">
    <property type="entry name" value="5'-Nucleotdase_C"/>
</dbReference>
<dbReference type="SUPFAM" id="SSF56300">
    <property type="entry name" value="Metallo-dependent phosphatases"/>
    <property type="match status" value="1"/>
</dbReference>
<proteinExistence type="inferred from homology"/>
<dbReference type="Gene3D" id="3.90.780.10">
    <property type="entry name" value="5'-Nucleotidase, C-terminal domain"/>
    <property type="match status" value="1"/>
</dbReference>
<dbReference type="Pfam" id="PF00149">
    <property type="entry name" value="Metallophos"/>
    <property type="match status" value="1"/>
</dbReference>
<name>A0A080LV42_9PROT</name>
<evidence type="ECO:0000313" key="6">
    <source>
        <dbReference type="EMBL" id="KFB72448.1"/>
    </source>
</evidence>
<evidence type="ECO:0000256" key="1">
    <source>
        <dbReference type="ARBA" id="ARBA00006654"/>
    </source>
</evidence>
<feature type="domain" description="5'-Nucleotidase C-terminal" evidence="5">
    <location>
        <begin position="418"/>
        <end position="570"/>
    </location>
</feature>
<evidence type="ECO:0000313" key="7">
    <source>
        <dbReference type="Proteomes" id="UP000020077"/>
    </source>
</evidence>
<gene>
    <name evidence="6" type="ORF">AW09_002354</name>
</gene>
<dbReference type="InterPro" id="IPR036907">
    <property type="entry name" value="5'-Nucleotdase_C_sf"/>
</dbReference>
<dbReference type="Proteomes" id="UP000020077">
    <property type="component" value="Unassembled WGS sequence"/>
</dbReference>
<dbReference type="SUPFAM" id="SSF55816">
    <property type="entry name" value="5'-nucleotidase (syn. UDP-sugar hydrolase), C-terminal domain"/>
    <property type="match status" value="1"/>
</dbReference>
<dbReference type="InterPro" id="IPR004843">
    <property type="entry name" value="Calcineurin-like_PHP"/>
</dbReference>
<accession>A0A080LV42</accession>
<evidence type="ECO:0000256" key="2">
    <source>
        <dbReference type="ARBA" id="ARBA00022729"/>
    </source>
</evidence>
<feature type="signal peptide" evidence="3">
    <location>
        <begin position="1"/>
        <end position="23"/>
    </location>
</feature>
<dbReference type="GO" id="GO:0008768">
    <property type="term" value="F:UDP-sugar diphosphatase activity"/>
    <property type="evidence" value="ECO:0007669"/>
    <property type="project" value="TreeGrafter"/>
</dbReference>
<comment type="caution">
    <text evidence="6">The sequence shown here is derived from an EMBL/GenBank/DDBJ whole genome shotgun (WGS) entry which is preliminary data.</text>
</comment>
<comment type="similarity">
    <text evidence="1 3">Belongs to the 5'-nucleotidase family.</text>
</comment>
<dbReference type="EC" id="3.1.3.5" evidence="6"/>
<evidence type="ECO:0000256" key="3">
    <source>
        <dbReference type="RuleBase" id="RU362119"/>
    </source>
</evidence>
<evidence type="ECO:0000259" key="5">
    <source>
        <dbReference type="Pfam" id="PF02872"/>
    </source>
</evidence>
<dbReference type="AlphaFoldDB" id="A0A080LV42"/>
<dbReference type="GO" id="GO:0000166">
    <property type="term" value="F:nucleotide binding"/>
    <property type="evidence" value="ECO:0007669"/>
    <property type="project" value="UniProtKB-KW"/>
</dbReference>
<dbReference type="InterPro" id="IPR006179">
    <property type="entry name" value="5_nucleotidase/apyrase"/>
</dbReference>
<dbReference type="GO" id="GO:0008253">
    <property type="term" value="F:5'-nucleotidase activity"/>
    <property type="evidence" value="ECO:0007669"/>
    <property type="project" value="UniProtKB-EC"/>
</dbReference>
<evidence type="ECO:0000259" key="4">
    <source>
        <dbReference type="Pfam" id="PF00149"/>
    </source>
</evidence>
<sequence length="621" mass="66276" precursor="true">MRQMLISCSASLLALALSLSACQTAPLPAPLPASALEIHIAHINDHHSHLEATPDFEISINGVPTRVEAGGFPRLTTLFKASQGLPNLLKLHAGDAMTGTLYHTLYQGEADAALMNSVCFDAFELGNHEFDEGDAGLRRFLDDLRNGPCQTSVLAANVEAAIGSPLAPAAANDYLQPYLLKSFGNVTVGIIGIEVRGKTMNSSRPLASTRFADEVASAQKYIERLRAQGIRHIVLLTHQGYAADVAMAAQLSDVDVIIGGDSHTLLGDFAAIGIDASSGPYPTVVRNRDGDPVCIGQAWEYAKAFGLLQVRFDAQGRVESCRGEVTLPIGDDFRQKDASGAFVAVDAATRARIVQALQKSGGARVLTADPLAQATLTRFAGRLEDLKKQQIGIASESLCLVRVPGESTNRSSGVAGCEQANTLARGSDIAQAVAIAYRQASRLADIALQNGGGIRSALPQGEVSFNTAYTVLPYSNVLFELQLSGSQVAEVLEDAVGNYLDRGGSDGSHPYAAGLRWQLDLSQPRGHRFSAIEVQRKDSEIWQAIDPQGSYTVVTSDYLANGSDGYTTLGRIHQTGHSVNTYLNYTQTFVDYLLARGTVSRPAAADYSHQRVIGRDGRVLP</sequence>
<reference evidence="6 7" key="1">
    <citation type="submission" date="2014-02" db="EMBL/GenBank/DDBJ databases">
        <title>Expanding our view of genomic diversity in Candidatus Accumulibacter clades.</title>
        <authorList>
            <person name="Skennerton C.T."/>
            <person name="Barr J.J."/>
            <person name="Slater F.R."/>
            <person name="Bond P.L."/>
            <person name="Tyson G.W."/>
        </authorList>
    </citation>
    <scope>NUCLEOTIDE SEQUENCE [LARGE SCALE GENOMIC DNA]</scope>
    <source>
        <strain evidence="7">BA-91</strain>
    </source>
</reference>
<dbReference type="PROSITE" id="PS00786">
    <property type="entry name" value="5_NUCLEOTIDASE_2"/>
    <property type="match status" value="1"/>
</dbReference>
<dbReference type="PRINTS" id="PR01607">
    <property type="entry name" value="APYRASEFAMLY"/>
</dbReference>
<dbReference type="GO" id="GO:0030288">
    <property type="term" value="C:outer membrane-bounded periplasmic space"/>
    <property type="evidence" value="ECO:0007669"/>
    <property type="project" value="TreeGrafter"/>
</dbReference>
<dbReference type="InterPro" id="IPR029052">
    <property type="entry name" value="Metallo-depent_PP-like"/>
</dbReference>
<dbReference type="InterPro" id="IPR006146">
    <property type="entry name" value="5'-Nucleotdase_CS"/>
</dbReference>
<dbReference type="PANTHER" id="PTHR11575">
    <property type="entry name" value="5'-NUCLEOTIDASE-RELATED"/>
    <property type="match status" value="1"/>
</dbReference>
<feature type="domain" description="Calcineurin-like phosphoesterase" evidence="4">
    <location>
        <begin position="39"/>
        <end position="264"/>
    </location>
</feature>
<dbReference type="EMBL" id="JDVG02000387">
    <property type="protein sequence ID" value="KFB72448.1"/>
    <property type="molecule type" value="Genomic_DNA"/>
</dbReference>
<dbReference type="PROSITE" id="PS51257">
    <property type="entry name" value="PROKAR_LIPOPROTEIN"/>
    <property type="match status" value="1"/>
</dbReference>
<dbReference type="Gene3D" id="3.60.21.10">
    <property type="match status" value="1"/>
</dbReference>
<keyword evidence="3" id="KW-0547">Nucleotide-binding</keyword>